<dbReference type="STRING" id="451379.A0A0N5AH11"/>
<evidence type="ECO:0000256" key="2">
    <source>
        <dbReference type="ARBA" id="ARBA00023445"/>
    </source>
</evidence>
<dbReference type="PANTHER" id="PTHR10366:SF564">
    <property type="entry name" value="STEROL-4-ALPHA-CARBOXYLATE 3-DEHYDROGENASE, DECARBOXYLATING"/>
    <property type="match status" value="1"/>
</dbReference>
<dbReference type="PANTHER" id="PTHR10366">
    <property type="entry name" value="NAD DEPENDENT EPIMERASE/DEHYDRATASE"/>
    <property type="match status" value="1"/>
</dbReference>
<dbReference type="InterPro" id="IPR036291">
    <property type="entry name" value="NAD(P)-bd_dom_sf"/>
</dbReference>
<dbReference type="Pfam" id="PF01370">
    <property type="entry name" value="Epimerase"/>
    <property type="match status" value="1"/>
</dbReference>
<dbReference type="Proteomes" id="UP000046393">
    <property type="component" value="Unplaced"/>
</dbReference>
<dbReference type="Gene3D" id="3.40.50.720">
    <property type="entry name" value="NAD(P)-binding Rossmann-like Domain"/>
    <property type="match status" value="1"/>
</dbReference>
<reference evidence="5" key="1">
    <citation type="submission" date="2017-02" db="UniProtKB">
        <authorList>
            <consortium name="WormBaseParasite"/>
        </authorList>
    </citation>
    <scope>IDENTIFICATION</scope>
</reference>
<dbReference type="FunFam" id="3.40.50.720:FF:000336">
    <property type="entry name" value="Aldehyde reductase"/>
    <property type="match status" value="1"/>
</dbReference>
<name>A0A0N5AH11_9BILA</name>
<evidence type="ECO:0000313" key="5">
    <source>
        <dbReference type="WBParaSite" id="SMUV_0000364301-mRNA-1"/>
    </source>
</evidence>
<keyword evidence="4" id="KW-1185">Reference proteome</keyword>
<dbReference type="GO" id="GO:0016616">
    <property type="term" value="F:oxidoreductase activity, acting on the CH-OH group of donors, NAD or NADP as acceptor"/>
    <property type="evidence" value="ECO:0007669"/>
    <property type="project" value="TreeGrafter"/>
</dbReference>
<accession>A0A0N5AH11</accession>
<dbReference type="AlphaFoldDB" id="A0A0N5AH11"/>
<comment type="similarity">
    <text evidence="2">Belongs to the NAD(P)-dependent epimerase/dehydratase family. Dihydroflavonol-4-reductase subfamily.</text>
</comment>
<proteinExistence type="inferred from homology"/>
<dbReference type="WBParaSite" id="SMUV_0000364301-mRNA-1">
    <property type="protein sequence ID" value="SMUV_0000364301-mRNA-1"/>
    <property type="gene ID" value="SMUV_0000364301"/>
</dbReference>
<evidence type="ECO:0000313" key="4">
    <source>
        <dbReference type="Proteomes" id="UP000046393"/>
    </source>
</evidence>
<keyword evidence="1" id="KW-0560">Oxidoreductase</keyword>
<dbReference type="CDD" id="cd05227">
    <property type="entry name" value="AR_SDR_e"/>
    <property type="match status" value="1"/>
</dbReference>
<dbReference type="InterPro" id="IPR050425">
    <property type="entry name" value="NAD(P)_dehydrat-like"/>
</dbReference>
<protein>
    <submittedName>
        <fullName evidence="5">Epimerase domain-containing protein</fullName>
    </submittedName>
</protein>
<dbReference type="InterPro" id="IPR001509">
    <property type="entry name" value="Epimerase_deHydtase"/>
</dbReference>
<sequence>MTNNKANFDTKVLVTGASGFIAIHCVQQLLDQGYKVRGTVRSLSNENKVKPLKLLRHSENLELVETNLLEDDGWDKAVEGCTYVLHIASPFPIVSDESTIRTAVDGTLRVLKAAAKEPTVKKVVLTSSCVAISDGHSDMTQVFDEKTWTNVESPLATNYAKSKTLAERAAWDYVKNDEIKQLHFVEVKYKLTAINPSLVVGPLLHYDEGSSVQILRKFMNHEMPALPPFSLGLVDVRDVAAAHLKAMCEPKSNGERIMVTALPAFYFKDIAETLKKEFGPQGRTYIGYSIPTIQVPYPLLWLYSFFSSETREILCRCGPRLQYDNSKSKQLLGIKYIEPSESLIAMAYSLIERGIVPKKRGYKGPPAPSSPKQS</sequence>
<dbReference type="SUPFAM" id="SSF51735">
    <property type="entry name" value="NAD(P)-binding Rossmann-fold domains"/>
    <property type="match status" value="1"/>
</dbReference>
<organism evidence="4 5">
    <name type="scientific">Syphacia muris</name>
    <dbReference type="NCBI Taxonomy" id="451379"/>
    <lineage>
        <taxon>Eukaryota</taxon>
        <taxon>Metazoa</taxon>
        <taxon>Ecdysozoa</taxon>
        <taxon>Nematoda</taxon>
        <taxon>Chromadorea</taxon>
        <taxon>Rhabditida</taxon>
        <taxon>Spirurina</taxon>
        <taxon>Oxyuridomorpha</taxon>
        <taxon>Oxyuroidea</taxon>
        <taxon>Oxyuridae</taxon>
        <taxon>Syphacia</taxon>
    </lineage>
</organism>
<evidence type="ECO:0000256" key="1">
    <source>
        <dbReference type="ARBA" id="ARBA00023002"/>
    </source>
</evidence>
<evidence type="ECO:0000259" key="3">
    <source>
        <dbReference type="Pfam" id="PF01370"/>
    </source>
</evidence>
<feature type="domain" description="NAD-dependent epimerase/dehydratase" evidence="3">
    <location>
        <begin position="12"/>
        <end position="254"/>
    </location>
</feature>